<dbReference type="AlphaFoldDB" id="A0A9X2HVK8"/>
<dbReference type="Gene3D" id="1.10.12.10">
    <property type="entry name" value="Lyase 2-enoyl-coa Hydratase, Chain A, domain 2"/>
    <property type="match status" value="1"/>
</dbReference>
<dbReference type="Gene3D" id="3.90.226.10">
    <property type="entry name" value="2-enoyl-CoA Hydratase, Chain A, domain 1"/>
    <property type="match status" value="1"/>
</dbReference>
<dbReference type="InterPro" id="IPR011968">
    <property type="entry name" value="PaaB1"/>
</dbReference>
<dbReference type="PANTHER" id="PTHR43459:SF1">
    <property type="entry name" value="EG:BACN32G11.4 PROTEIN"/>
    <property type="match status" value="1"/>
</dbReference>
<dbReference type="EC" id="5.3.3.18" evidence="2"/>
<comment type="caution">
    <text evidence="2">The sequence shown here is derived from an EMBL/GenBank/DDBJ whole genome shotgun (WGS) entry which is preliminary data.</text>
</comment>
<dbReference type="NCBIfam" id="TIGR02280">
    <property type="entry name" value="PaaB1"/>
    <property type="match status" value="1"/>
</dbReference>
<proteinExistence type="inferred from homology"/>
<keyword evidence="2" id="KW-0413">Isomerase</keyword>
<keyword evidence="3" id="KW-1185">Reference proteome</keyword>
<dbReference type="CDD" id="cd06558">
    <property type="entry name" value="crotonase-like"/>
    <property type="match status" value="1"/>
</dbReference>
<protein>
    <submittedName>
        <fullName evidence="2">2-(1,2-epoxy-1,2-dihydrophenyl)acetyl-CoA isomerase PaaG</fullName>
        <ecNumber evidence="2">5.3.3.18</ecNumber>
    </submittedName>
</protein>
<evidence type="ECO:0000313" key="3">
    <source>
        <dbReference type="Proteomes" id="UP001139451"/>
    </source>
</evidence>
<dbReference type="EMBL" id="JAMLDX010000023">
    <property type="protein sequence ID" value="MCP3732810.1"/>
    <property type="molecule type" value="Genomic_DNA"/>
</dbReference>
<dbReference type="GO" id="GO:0010124">
    <property type="term" value="P:phenylacetate catabolic process"/>
    <property type="evidence" value="ECO:0007669"/>
    <property type="project" value="InterPro"/>
</dbReference>
<accession>A0A9X2HVK8</accession>
<reference evidence="2" key="1">
    <citation type="submission" date="2022-05" db="EMBL/GenBank/DDBJ databases">
        <title>Sphingomonas sp. strain MG17 Genome sequencing and assembly.</title>
        <authorList>
            <person name="Kim I."/>
        </authorList>
    </citation>
    <scope>NUCLEOTIDE SEQUENCE</scope>
    <source>
        <strain evidence="2">MG17</strain>
    </source>
</reference>
<dbReference type="RefSeq" id="WP_254296577.1">
    <property type="nucleotide sequence ID" value="NZ_JAMLDX010000023.1"/>
</dbReference>
<sequence length="263" mass="28515">MGFENIIFEQRDGVARLRLNRPDRLNAFTIPMHAEVAAVLDLLEADEEWRVLLLTGEGRGFSAGLDLNESMPVPGQPPRDLAVPLERRWGPLVRRLSRLRAPVVCAVNGVAAGAGANVALACDVVIAAKSARFIQSFVQIGLVPDAGGTWILPRLVGQARAMGLALTAEPLPAETAAEWGLIWRAVEDERFAEEVEALVARLASLPPLALAAVKRAMRASSVATLEQQLDLERDLQRQLGFSADHLEGITAFNERRPPAFTGH</sequence>
<dbReference type="Proteomes" id="UP001139451">
    <property type="component" value="Unassembled WGS sequence"/>
</dbReference>
<dbReference type="GO" id="GO:0016853">
    <property type="term" value="F:isomerase activity"/>
    <property type="evidence" value="ECO:0007669"/>
    <property type="project" value="UniProtKB-KW"/>
</dbReference>
<dbReference type="SUPFAM" id="SSF52096">
    <property type="entry name" value="ClpP/crotonase"/>
    <property type="match status" value="1"/>
</dbReference>
<dbReference type="InterPro" id="IPR014748">
    <property type="entry name" value="Enoyl-CoA_hydra_C"/>
</dbReference>
<comment type="similarity">
    <text evidence="1">Belongs to the enoyl-CoA hydratase/isomerase family.</text>
</comment>
<evidence type="ECO:0000313" key="2">
    <source>
        <dbReference type="EMBL" id="MCP3732810.1"/>
    </source>
</evidence>
<gene>
    <name evidence="2" type="primary">paaG</name>
    <name evidence="2" type="ORF">M9978_20530</name>
</gene>
<name>A0A9X2HVK8_9SPHN</name>
<dbReference type="PANTHER" id="PTHR43459">
    <property type="entry name" value="ENOYL-COA HYDRATASE"/>
    <property type="match status" value="1"/>
</dbReference>
<dbReference type="InterPro" id="IPR001753">
    <property type="entry name" value="Enoyl-CoA_hydra/iso"/>
</dbReference>
<evidence type="ECO:0000256" key="1">
    <source>
        <dbReference type="ARBA" id="ARBA00005254"/>
    </source>
</evidence>
<organism evidence="2 3">
    <name type="scientific">Sphingomonas tagetis</name>
    <dbReference type="NCBI Taxonomy" id="2949092"/>
    <lineage>
        <taxon>Bacteria</taxon>
        <taxon>Pseudomonadati</taxon>
        <taxon>Pseudomonadota</taxon>
        <taxon>Alphaproteobacteria</taxon>
        <taxon>Sphingomonadales</taxon>
        <taxon>Sphingomonadaceae</taxon>
        <taxon>Sphingomonas</taxon>
    </lineage>
</organism>
<dbReference type="Pfam" id="PF00378">
    <property type="entry name" value="ECH_1"/>
    <property type="match status" value="1"/>
</dbReference>
<dbReference type="InterPro" id="IPR029045">
    <property type="entry name" value="ClpP/crotonase-like_dom_sf"/>
</dbReference>